<accession>A0ABV7FS31</accession>
<feature type="transmembrane region" description="Helical" evidence="1">
    <location>
        <begin position="155"/>
        <end position="180"/>
    </location>
</feature>
<gene>
    <name evidence="2" type="ORF">ACFOHL_07740</name>
</gene>
<dbReference type="PIRSF" id="PIRSF028137">
    <property type="entry name" value="UCP028137"/>
    <property type="match status" value="1"/>
</dbReference>
<dbReference type="NCBIfam" id="NF041646">
    <property type="entry name" value="VC0807_fam"/>
    <property type="match status" value="1"/>
</dbReference>
<keyword evidence="1" id="KW-0812">Transmembrane</keyword>
<organism evidence="2 3">
    <name type="scientific">Agaribacter flavus</name>
    <dbReference type="NCBI Taxonomy" id="1902781"/>
    <lineage>
        <taxon>Bacteria</taxon>
        <taxon>Pseudomonadati</taxon>
        <taxon>Pseudomonadota</taxon>
        <taxon>Gammaproteobacteria</taxon>
        <taxon>Alteromonadales</taxon>
        <taxon>Alteromonadaceae</taxon>
        <taxon>Agaribacter</taxon>
    </lineage>
</organism>
<name>A0ABV7FS31_9ALTE</name>
<dbReference type="EMBL" id="JBHRSW010000012">
    <property type="protein sequence ID" value="MFC3121510.1"/>
    <property type="molecule type" value="Genomic_DNA"/>
</dbReference>
<reference evidence="3" key="1">
    <citation type="journal article" date="2019" name="Int. J. Syst. Evol. Microbiol.">
        <title>The Global Catalogue of Microorganisms (GCM) 10K type strain sequencing project: providing services to taxonomists for standard genome sequencing and annotation.</title>
        <authorList>
            <consortium name="The Broad Institute Genomics Platform"/>
            <consortium name="The Broad Institute Genome Sequencing Center for Infectious Disease"/>
            <person name="Wu L."/>
            <person name="Ma J."/>
        </authorList>
    </citation>
    <scope>NUCLEOTIDE SEQUENCE [LARGE SCALE GENOMIC DNA]</scope>
    <source>
        <strain evidence="3">KCTC 52473</strain>
    </source>
</reference>
<feature type="transmembrane region" description="Helical" evidence="1">
    <location>
        <begin position="44"/>
        <end position="62"/>
    </location>
</feature>
<dbReference type="Proteomes" id="UP001595478">
    <property type="component" value="Unassembled WGS sequence"/>
</dbReference>
<evidence type="ECO:0000256" key="1">
    <source>
        <dbReference type="SAM" id="Phobius"/>
    </source>
</evidence>
<keyword evidence="1" id="KW-1133">Transmembrane helix</keyword>
<feature type="transmembrane region" description="Helical" evidence="1">
    <location>
        <begin position="200"/>
        <end position="221"/>
    </location>
</feature>
<proteinExistence type="predicted"/>
<comment type="caution">
    <text evidence="2">The sequence shown here is derived from an EMBL/GenBank/DDBJ whole genome shotgun (WGS) entry which is preliminary data.</text>
</comment>
<feature type="transmembrane region" description="Helical" evidence="1">
    <location>
        <begin position="20"/>
        <end position="38"/>
    </location>
</feature>
<keyword evidence="1" id="KW-0472">Membrane</keyword>
<evidence type="ECO:0000313" key="3">
    <source>
        <dbReference type="Proteomes" id="UP001595478"/>
    </source>
</evidence>
<dbReference type="InterPro" id="IPR016870">
    <property type="entry name" value="UCP028137"/>
</dbReference>
<protein>
    <submittedName>
        <fullName evidence="2">VC0807 family protein</fullName>
    </submittedName>
</protein>
<dbReference type="RefSeq" id="WP_376919648.1">
    <property type="nucleotide sequence ID" value="NZ_JBHRSW010000012.1"/>
</dbReference>
<keyword evidence="3" id="KW-1185">Reference proteome</keyword>
<evidence type="ECO:0000313" key="2">
    <source>
        <dbReference type="EMBL" id="MFC3121510.1"/>
    </source>
</evidence>
<sequence length="238" mass="26122">MSSTETEQSPQKPAQQQGFFGNLIFNIAIPVVIMSYLSSEEYLGPMWSVVVALAFPLGYGLYDLKISKKVNAFSVLGVISVLLTGGISLLKLPSEYMAIKEASIPAILGIAVLATQFSKKPLVKLMILNDQIVNWDKLNATLSEKNKHKEFSQKIAVSSYIVAASFFLSSALNYFLAKWILVSEPGTTAYTEELGRMTALSYPVIVIPSMILLVGALIYLFKQIGKCTGEPIETFLHQ</sequence>